<accession>A0A1Q5THL6</accession>
<comment type="caution">
    <text evidence="1">The sequence shown here is derived from an EMBL/GenBank/DDBJ whole genome shotgun (WGS) entry which is preliminary data.</text>
</comment>
<dbReference type="EMBL" id="MKGQ01000048">
    <property type="protein sequence ID" value="OKO99709.1"/>
    <property type="molecule type" value="Genomic_DNA"/>
</dbReference>
<dbReference type="RefSeq" id="WP_074025125.1">
    <property type="nucleotide sequence ID" value="NZ_CAWNAG010000156.1"/>
</dbReference>
<reference evidence="1 2" key="1">
    <citation type="submission" date="2016-09" db="EMBL/GenBank/DDBJ databases">
        <title>Xenorhabdus thuongxuanensis sp. nov. and Xenorhabdus eapokensis sp. nov., isolated from Steinernema species.</title>
        <authorList>
            <person name="Kaempfer P."/>
            <person name="Tobias N.J."/>
            <person name="Phan Ke L."/>
            <person name="Bode H.B."/>
            <person name="Glaeser S.P."/>
        </authorList>
    </citation>
    <scope>NUCLEOTIDE SEQUENCE [LARGE SCALE GENOMIC DNA]</scope>
    <source>
        <strain evidence="1 2">DL20</strain>
    </source>
</reference>
<gene>
    <name evidence="1" type="ORF">Xedl_03592</name>
</gene>
<organism evidence="1 2">
    <name type="scientific">Xenorhabdus eapokensis</name>
    <dbReference type="NCBI Taxonomy" id="1873482"/>
    <lineage>
        <taxon>Bacteria</taxon>
        <taxon>Pseudomonadati</taxon>
        <taxon>Pseudomonadota</taxon>
        <taxon>Gammaproteobacteria</taxon>
        <taxon>Enterobacterales</taxon>
        <taxon>Morganellaceae</taxon>
        <taxon>Xenorhabdus</taxon>
    </lineage>
</organism>
<proteinExistence type="predicted"/>
<protein>
    <submittedName>
        <fullName evidence="1">Uncharacterized protein</fullName>
    </submittedName>
</protein>
<dbReference type="Proteomes" id="UP000186268">
    <property type="component" value="Unassembled WGS sequence"/>
</dbReference>
<keyword evidence="2" id="KW-1185">Reference proteome</keyword>
<dbReference type="AlphaFoldDB" id="A0A1Q5THL6"/>
<sequence length="118" mass="13481">MTTQTTSTYNYDSVTKFMKSYGVNNIEEYNVVGFFENIENKNGEIEIFFKGGGNHNDNIINLRPDINSYNGYTSEKLSLASDVDWSPFMKHAYATTFDNGRIALFSIYGNGINYKLIR</sequence>
<evidence type="ECO:0000313" key="2">
    <source>
        <dbReference type="Proteomes" id="UP000186268"/>
    </source>
</evidence>
<name>A0A1Q5THL6_9GAMM</name>
<evidence type="ECO:0000313" key="1">
    <source>
        <dbReference type="EMBL" id="OKO99709.1"/>
    </source>
</evidence>